<dbReference type="InterPro" id="IPR038071">
    <property type="entry name" value="UROD/MetE-like_sf"/>
</dbReference>
<organism evidence="1 2">
    <name type="scientific">Acetobacterium tundrae</name>
    <dbReference type="NCBI Taxonomy" id="132932"/>
    <lineage>
        <taxon>Bacteria</taxon>
        <taxon>Bacillati</taxon>
        <taxon>Bacillota</taxon>
        <taxon>Clostridia</taxon>
        <taxon>Eubacteriales</taxon>
        <taxon>Eubacteriaceae</taxon>
        <taxon>Acetobacterium</taxon>
    </lineage>
</organism>
<dbReference type="Gene3D" id="3.20.20.210">
    <property type="match status" value="1"/>
</dbReference>
<evidence type="ECO:0000313" key="1">
    <source>
        <dbReference type="EMBL" id="MBC3797459.1"/>
    </source>
</evidence>
<evidence type="ECO:0000313" key="2">
    <source>
        <dbReference type="Proteomes" id="UP000653358"/>
    </source>
</evidence>
<dbReference type="Proteomes" id="UP000653358">
    <property type="component" value="Unassembled WGS sequence"/>
</dbReference>
<gene>
    <name evidence="1" type="ORF">GH807_10420</name>
</gene>
<name>A0ABR6WM00_9FIRM</name>
<accession>A0ABR6WM00</accession>
<proteinExistence type="predicted"/>
<dbReference type="EMBL" id="WJBB01000011">
    <property type="protein sequence ID" value="MBC3797459.1"/>
    <property type="molecule type" value="Genomic_DNA"/>
</dbReference>
<comment type="caution">
    <text evidence="1">The sequence shown here is derived from an EMBL/GenBank/DDBJ whole genome shotgun (WGS) entry which is preliminary data.</text>
</comment>
<dbReference type="SUPFAM" id="SSF51726">
    <property type="entry name" value="UROD/MetE-like"/>
    <property type="match status" value="1"/>
</dbReference>
<reference evidence="1 2" key="1">
    <citation type="journal article" date="2020" name="mSystems">
        <title>Defining Genomic and Predicted Metabolic Features of the Acetobacterium Genus.</title>
        <authorList>
            <person name="Ross D.E."/>
            <person name="Marshall C.W."/>
            <person name="Gulliver D."/>
            <person name="May H.D."/>
            <person name="Norman R.S."/>
        </authorList>
    </citation>
    <scope>NUCLEOTIDE SEQUENCE [LARGE SCALE GENOMIC DNA]</scope>
    <source>
        <strain evidence="1 2">DSM 9173</strain>
    </source>
</reference>
<sequence>MFVCLIKSIFSIIRDFNEMNGGIMENSEFRSQLFTDVLAGKMPTRVPESCGVNACAALELAGYDLRCAQYGYTKVLEAAEKINAKYDTDTLIGTWPAMPYVTKAIGSRTNVMGADGFMQHPNVHIMEPTEYNQLIADPLKYMWHEQMPRAFTEFSQPWPLNAFALLKAFLMEKELGMKMFMANYEMSLKYNKSTTPVLTAISRAPFDYLADYFRSFTGALTDIRRYPEKVLEAVDVLKPLMVRGALASTAGNVPTRENNRVFFALHMATYMRPKDFQKFWWPTFKATIWDVYTAGFGILIFAEENWMQLLDFFDELPPLCHIMFEYGDPKIIKEKVGKKHIIQGMYPVDLLKRGTKEEVTAKAKELLDVMAPGGQYIFDFDKSILRAKQVDWDNFGYLVDCVKEYGKY</sequence>
<keyword evidence="2" id="KW-1185">Reference proteome</keyword>
<protein>
    <submittedName>
        <fullName evidence="1">Uroporphyrinogen decarboxylase</fullName>
    </submittedName>
</protein>